<sequence>MSKKFFEFFKEWLLPIGVALIIVALIRAFLFTFVHVSGPSMTPNLQNNELVVLNKIAKYKRGDVVVFDARQEDPRIRAGEKDYVKRIIGMPGDTVSYKNSNLYVNGKVVNQDFIGINERTEGTEMAFGNNWSLTSLSSGDLWQKKDRNHTKVPAGEYFVMGDHRSVSNDSRYFGFVDAKHIEGKVIVPFWNSNDTAKAHVNQQSKHFFAK</sequence>
<dbReference type="NCBIfam" id="TIGR02227">
    <property type="entry name" value="sigpep_I_bact"/>
    <property type="match status" value="1"/>
</dbReference>
<evidence type="ECO:0000256" key="3">
    <source>
        <dbReference type="ARBA" id="ARBA00009370"/>
    </source>
</evidence>
<dbReference type="EMBL" id="QVOV01000010">
    <property type="protein sequence ID" value="MCT8390024.1"/>
    <property type="molecule type" value="Genomic_DNA"/>
</dbReference>
<evidence type="ECO:0000256" key="4">
    <source>
        <dbReference type="ARBA" id="ARBA00013208"/>
    </source>
</evidence>
<dbReference type="GO" id="GO:0006465">
    <property type="term" value="P:signal peptide processing"/>
    <property type="evidence" value="ECO:0007669"/>
    <property type="project" value="InterPro"/>
</dbReference>
<dbReference type="InterPro" id="IPR000223">
    <property type="entry name" value="Pept_S26A_signal_pept_1"/>
</dbReference>
<evidence type="ECO:0000313" key="10">
    <source>
        <dbReference type="EMBL" id="NKZ18622.1"/>
    </source>
</evidence>
<organism evidence="10 11">
    <name type="scientific">Leuconostoc holzapfelii</name>
    <dbReference type="NCBI Taxonomy" id="434464"/>
    <lineage>
        <taxon>Bacteria</taxon>
        <taxon>Bacillati</taxon>
        <taxon>Bacillota</taxon>
        <taxon>Bacilli</taxon>
        <taxon>Lactobacillales</taxon>
        <taxon>Lactobacillaceae</taxon>
        <taxon>Leuconostoc</taxon>
    </lineage>
</organism>
<name>A0A846ZHF8_9LACO</name>
<dbReference type="InterPro" id="IPR019533">
    <property type="entry name" value="Peptidase_S26"/>
</dbReference>
<evidence type="ECO:0000256" key="7">
    <source>
        <dbReference type="RuleBase" id="RU362042"/>
    </source>
</evidence>
<keyword evidence="7" id="KW-0645">Protease</keyword>
<dbReference type="CDD" id="cd06530">
    <property type="entry name" value="S26_SPase_I"/>
    <property type="match status" value="1"/>
</dbReference>
<evidence type="ECO:0000256" key="1">
    <source>
        <dbReference type="ARBA" id="ARBA00000677"/>
    </source>
</evidence>
<dbReference type="SUPFAM" id="SSF51306">
    <property type="entry name" value="LexA/Signal peptidase"/>
    <property type="match status" value="1"/>
</dbReference>
<keyword evidence="7" id="KW-1133">Transmembrane helix</keyword>
<dbReference type="EMBL" id="JAAXPO010000005">
    <property type="protein sequence ID" value="NKZ18622.1"/>
    <property type="molecule type" value="Genomic_DNA"/>
</dbReference>
<feature type="active site" evidence="6">
    <location>
        <position position="85"/>
    </location>
</feature>
<keyword evidence="7" id="KW-0812">Transmembrane</keyword>
<protein>
    <recommendedName>
        <fullName evidence="4 7">Signal peptidase I</fullName>
        <ecNumber evidence="4 7">3.4.21.89</ecNumber>
    </recommendedName>
</protein>
<dbReference type="GO" id="GO:0005886">
    <property type="term" value="C:plasma membrane"/>
    <property type="evidence" value="ECO:0007669"/>
    <property type="project" value="UniProtKB-SubCell"/>
</dbReference>
<dbReference type="PRINTS" id="PR00727">
    <property type="entry name" value="LEADERPTASE"/>
</dbReference>
<reference evidence="10 11" key="2">
    <citation type="submission" date="2020-04" db="EMBL/GenBank/DDBJ databases">
        <title>MicrobeNet Type strains.</title>
        <authorList>
            <person name="Nicholson A.C."/>
        </authorList>
    </citation>
    <scope>NUCLEOTIDE SEQUENCE [LARGE SCALE GENOMIC DNA]</scope>
    <source>
        <strain evidence="10 11">CCUG 54536</strain>
    </source>
</reference>
<dbReference type="EC" id="3.4.21.89" evidence="4 7"/>
<dbReference type="Proteomes" id="UP000590460">
    <property type="component" value="Unassembled WGS sequence"/>
</dbReference>
<evidence type="ECO:0000313" key="9">
    <source>
        <dbReference type="EMBL" id="MCT8390024.1"/>
    </source>
</evidence>
<comment type="caution">
    <text evidence="10">The sequence shown here is derived from an EMBL/GenBank/DDBJ whole genome shotgun (WGS) entry which is preliminary data.</text>
</comment>
<feature type="transmembrane region" description="Helical" evidence="7">
    <location>
        <begin position="12"/>
        <end position="34"/>
    </location>
</feature>
<comment type="subcellular location">
    <subcellularLocation>
        <location evidence="2">Cell membrane</location>
        <topology evidence="2">Single-pass type II membrane protein</topology>
    </subcellularLocation>
    <subcellularLocation>
        <location evidence="7">Membrane</location>
        <topology evidence="7">Single-pass type II membrane protein</topology>
    </subcellularLocation>
</comment>
<dbReference type="Proteomes" id="UP001525857">
    <property type="component" value="Unassembled WGS sequence"/>
</dbReference>
<keyword evidence="12" id="KW-1185">Reference proteome</keyword>
<dbReference type="GO" id="GO:0009003">
    <property type="term" value="F:signal peptidase activity"/>
    <property type="evidence" value="ECO:0007669"/>
    <property type="project" value="UniProtKB-EC"/>
</dbReference>
<dbReference type="Pfam" id="PF10502">
    <property type="entry name" value="Peptidase_S26"/>
    <property type="match status" value="1"/>
</dbReference>
<evidence type="ECO:0000313" key="12">
    <source>
        <dbReference type="Proteomes" id="UP001525857"/>
    </source>
</evidence>
<comment type="catalytic activity">
    <reaction evidence="1 7">
        <text>Cleavage of hydrophobic, N-terminal signal or leader sequences from secreted and periplasmic proteins.</text>
        <dbReference type="EC" id="3.4.21.89"/>
    </reaction>
</comment>
<dbReference type="PANTHER" id="PTHR43390:SF1">
    <property type="entry name" value="CHLOROPLAST PROCESSING PEPTIDASE"/>
    <property type="match status" value="1"/>
</dbReference>
<keyword evidence="5 7" id="KW-0378">Hydrolase</keyword>
<dbReference type="InterPro" id="IPR036286">
    <property type="entry name" value="LexA/Signal_pep-like_sf"/>
</dbReference>
<evidence type="ECO:0000256" key="2">
    <source>
        <dbReference type="ARBA" id="ARBA00004401"/>
    </source>
</evidence>
<dbReference type="InterPro" id="IPR019758">
    <property type="entry name" value="Pept_S26A_signal_pept_1_CS"/>
</dbReference>
<dbReference type="InterPro" id="IPR019757">
    <property type="entry name" value="Pept_S26A_signal_pept_1_Lys-AS"/>
</dbReference>
<dbReference type="PROSITE" id="PS00761">
    <property type="entry name" value="SPASE_I_3"/>
    <property type="match status" value="1"/>
</dbReference>
<comment type="similarity">
    <text evidence="3 7">Belongs to the peptidase S26 family.</text>
</comment>
<proteinExistence type="inferred from homology"/>
<gene>
    <name evidence="10" type="primary">lepB</name>
    <name evidence="9" type="ORF">D0501_08070</name>
    <name evidence="10" type="ORF">HF966_05475</name>
</gene>
<dbReference type="AlphaFoldDB" id="A0A846ZHF8"/>
<feature type="active site" evidence="6">
    <location>
        <position position="40"/>
    </location>
</feature>
<dbReference type="Gene3D" id="2.10.109.10">
    <property type="entry name" value="Umud Fragment, subunit A"/>
    <property type="match status" value="1"/>
</dbReference>
<accession>A0A846ZHF8</accession>
<dbReference type="PROSITE" id="PS00760">
    <property type="entry name" value="SPASE_I_2"/>
    <property type="match status" value="1"/>
</dbReference>
<keyword evidence="7" id="KW-0472">Membrane</keyword>
<evidence type="ECO:0000259" key="8">
    <source>
        <dbReference type="Pfam" id="PF10502"/>
    </source>
</evidence>
<reference evidence="9 12" key="1">
    <citation type="submission" date="2018-08" db="EMBL/GenBank/DDBJ databases">
        <title>Draft genome sequences of Leuconostoc spp. and Weissella spp. with biocontrol potential.</title>
        <authorList>
            <person name="Lo R."/>
            <person name="Ho V.T.T."/>
            <person name="Turner M.S."/>
        </authorList>
    </citation>
    <scope>NUCLEOTIDE SEQUENCE [LARGE SCALE GENOMIC DNA]</scope>
    <source>
        <strain evidence="9 12">733</strain>
    </source>
</reference>
<dbReference type="PANTHER" id="PTHR43390">
    <property type="entry name" value="SIGNAL PEPTIDASE I"/>
    <property type="match status" value="1"/>
</dbReference>
<evidence type="ECO:0000313" key="11">
    <source>
        <dbReference type="Proteomes" id="UP000590460"/>
    </source>
</evidence>
<dbReference type="GO" id="GO:0004252">
    <property type="term" value="F:serine-type endopeptidase activity"/>
    <property type="evidence" value="ECO:0007669"/>
    <property type="project" value="InterPro"/>
</dbReference>
<dbReference type="RefSeq" id="WP_168676929.1">
    <property type="nucleotide sequence ID" value="NZ_BPKV01000007.1"/>
</dbReference>
<evidence type="ECO:0000256" key="5">
    <source>
        <dbReference type="ARBA" id="ARBA00022801"/>
    </source>
</evidence>
<feature type="domain" description="Peptidase S26" evidence="8">
    <location>
        <begin position="10"/>
        <end position="190"/>
    </location>
</feature>
<evidence type="ECO:0000256" key="6">
    <source>
        <dbReference type="PIRSR" id="PIRSR600223-1"/>
    </source>
</evidence>